<evidence type="ECO:0000259" key="14">
    <source>
        <dbReference type="Pfam" id="PF02771"/>
    </source>
</evidence>
<dbReference type="Gene3D" id="2.40.110.10">
    <property type="entry name" value="Butyryl-CoA Dehydrogenase, subunit A, domain 2"/>
    <property type="match status" value="1"/>
</dbReference>
<dbReference type="GO" id="GO:0033539">
    <property type="term" value="P:fatty acid beta-oxidation using acyl-CoA dehydrogenase"/>
    <property type="evidence" value="ECO:0007669"/>
    <property type="project" value="TreeGrafter"/>
</dbReference>
<dbReference type="SUPFAM" id="SSF56645">
    <property type="entry name" value="Acyl-CoA dehydrogenase NM domain-like"/>
    <property type="match status" value="1"/>
</dbReference>
<accession>A0A1A2EFB1</accession>
<dbReference type="PROSITE" id="PS00073">
    <property type="entry name" value="ACYL_COA_DH_2"/>
    <property type="match status" value="1"/>
</dbReference>
<evidence type="ECO:0000313" key="15">
    <source>
        <dbReference type="EMBL" id="OBF99184.1"/>
    </source>
</evidence>
<gene>
    <name evidence="15" type="ORF">A5771_19620</name>
</gene>
<dbReference type="Pfam" id="PF02771">
    <property type="entry name" value="Acyl-CoA_dh_N"/>
    <property type="match status" value="1"/>
</dbReference>
<dbReference type="AlphaFoldDB" id="A0A1A2EFB1"/>
<comment type="catalytic activity">
    <reaction evidence="10">
        <text>a 2,3-saturated acyl-CoA + A = a 2,3-dehydroacyl-CoA + AH2</text>
        <dbReference type="Rhea" id="RHEA:48608"/>
        <dbReference type="ChEBI" id="CHEBI:13193"/>
        <dbReference type="ChEBI" id="CHEBI:17499"/>
        <dbReference type="ChEBI" id="CHEBI:60015"/>
        <dbReference type="ChEBI" id="CHEBI:65111"/>
    </reaction>
</comment>
<evidence type="ECO:0000256" key="4">
    <source>
        <dbReference type="ARBA" id="ARBA00022630"/>
    </source>
</evidence>
<dbReference type="InterPro" id="IPR009075">
    <property type="entry name" value="AcylCo_DH/oxidase_C"/>
</dbReference>
<evidence type="ECO:0000259" key="12">
    <source>
        <dbReference type="Pfam" id="PF00441"/>
    </source>
</evidence>
<dbReference type="Proteomes" id="UP000093985">
    <property type="component" value="Unassembled WGS sequence"/>
</dbReference>
<evidence type="ECO:0000256" key="6">
    <source>
        <dbReference type="ARBA" id="ARBA00023002"/>
    </source>
</evidence>
<dbReference type="GO" id="GO:0003995">
    <property type="term" value="F:acyl-CoA dehydrogenase activity"/>
    <property type="evidence" value="ECO:0007669"/>
    <property type="project" value="InterPro"/>
</dbReference>
<keyword evidence="6 11" id="KW-0560">Oxidoreductase</keyword>
<organism evidence="15 16">
    <name type="scientific">Mycolicibacter sinensis (strain JDM601)</name>
    <name type="common">Mycobacterium sinense</name>
    <dbReference type="NCBI Taxonomy" id="875328"/>
    <lineage>
        <taxon>Bacteria</taxon>
        <taxon>Bacillati</taxon>
        <taxon>Actinomycetota</taxon>
        <taxon>Actinomycetes</taxon>
        <taxon>Mycobacteriales</taxon>
        <taxon>Mycobacteriaceae</taxon>
        <taxon>Mycolicibacter</taxon>
    </lineage>
</organism>
<comment type="caution">
    <text evidence="15">The sequence shown here is derived from an EMBL/GenBank/DDBJ whole genome shotgun (WGS) entry which is preliminary data.</text>
</comment>
<keyword evidence="4 11" id="KW-0285">Flavoprotein</keyword>
<dbReference type="GO" id="GO:0050660">
    <property type="term" value="F:flavin adenine dinucleotide binding"/>
    <property type="evidence" value="ECO:0007669"/>
    <property type="project" value="InterPro"/>
</dbReference>
<dbReference type="PIRSF" id="PIRSF016578">
    <property type="entry name" value="HsaA"/>
    <property type="match status" value="1"/>
</dbReference>
<dbReference type="PANTHER" id="PTHR48083">
    <property type="entry name" value="MEDIUM-CHAIN SPECIFIC ACYL-COA DEHYDROGENASE, MITOCHONDRIAL-RELATED"/>
    <property type="match status" value="1"/>
</dbReference>
<dbReference type="EMBL" id="LZIN01000109">
    <property type="protein sequence ID" value="OBF99184.1"/>
    <property type="molecule type" value="Genomic_DNA"/>
</dbReference>
<reference evidence="16" key="1">
    <citation type="submission" date="2016-06" db="EMBL/GenBank/DDBJ databases">
        <authorList>
            <person name="Sutton G."/>
            <person name="Brinkac L."/>
            <person name="Sanka R."/>
            <person name="Adams M."/>
            <person name="Lau E."/>
            <person name="Mehaffy C."/>
            <person name="Tameris M."/>
            <person name="Hatherill M."/>
            <person name="Hanekom W."/>
            <person name="Mahomed H."/>
            <person name="Mcshane H."/>
        </authorList>
    </citation>
    <scope>NUCLEOTIDE SEQUENCE [LARGE SCALE GENOMIC DNA]</scope>
    <source>
        <strain evidence="16">852014-51077_SCH5608930-a</strain>
    </source>
</reference>
<dbReference type="FunFam" id="1.20.140.10:FF:000001">
    <property type="entry name" value="Acyl-CoA dehydrogenase"/>
    <property type="match status" value="1"/>
</dbReference>
<comment type="pathway">
    <text evidence="2">Siderophore biosynthesis; mycobactin biosynthesis.</text>
</comment>
<dbReference type="InterPro" id="IPR013786">
    <property type="entry name" value="AcylCoA_DH/ox_N"/>
</dbReference>
<evidence type="ECO:0000256" key="9">
    <source>
        <dbReference type="ARBA" id="ARBA00042660"/>
    </source>
</evidence>
<dbReference type="FunFam" id="2.40.110.10:FF:000002">
    <property type="entry name" value="Acyl-CoA dehydrogenase fadE12"/>
    <property type="match status" value="1"/>
</dbReference>
<dbReference type="Pfam" id="PF00441">
    <property type="entry name" value="Acyl-CoA_dh_1"/>
    <property type="match status" value="1"/>
</dbReference>
<dbReference type="InterPro" id="IPR046373">
    <property type="entry name" value="Acyl-CoA_Oxase/DH_mid-dom_sf"/>
</dbReference>
<protein>
    <recommendedName>
        <fullName evidence="8">Acyl-[acyl-carrier-protein] dehydrogenase MbtN</fullName>
    </recommendedName>
    <alternativeName>
        <fullName evidence="9">Mycobactin synthase protein N</fullName>
    </alternativeName>
</protein>
<dbReference type="SUPFAM" id="SSF47203">
    <property type="entry name" value="Acyl-CoA dehydrogenase C-terminal domain-like"/>
    <property type="match status" value="1"/>
</dbReference>
<dbReference type="InterPro" id="IPR050741">
    <property type="entry name" value="Acyl-CoA_dehydrogenase"/>
</dbReference>
<dbReference type="InterPro" id="IPR009100">
    <property type="entry name" value="AcylCoA_DH/oxidase_NM_dom_sf"/>
</dbReference>
<dbReference type="Pfam" id="PF02770">
    <property type="entry name" value="Acyl-CoA_dh_M"/>
    <property type="match status" value="1"/>
</dbReference>
<dbReference type="GO" id="GO:0005737">
    <property type="term" value="C:cytoplasm"/>
    <property type="evidence" value="ECO:0007669"/>
    <property type="project" value="TreeGrafter"/>
</dbReference>
<evidence type="ECO:0000256" key="3">
    <source>
        <dbReference type="ARBA" id="ARBA00009347"/>
    </source>
</evidence>
<dbReference type="PANTHER" id="PTHR48083:SF20">
    <property type="entry name" value="LONG-CHAIN SPECIFIC ACYL-COA DEHYDROGENASE, MITOCHONDRIAL"/>
    <property type="match status" value="1"/>
</dbReference>
<comment type="function">
    <text evidence="7">Catalyzes the dehydrogenation at the alpha-beta position of ACP-bound acyl chains. This results in the introduction of a double bond in the lipidic chain, which is further transferred to the epsilon-amino group of lysine residue in the mycobactin core by MbtK.</text>
</comment>
<dbReference type="InterPro" id="IPR006091">
    <property type="entry name" value="Acyl-CoA_Oxase/DH_mid-dom"/>
</dbReference>
<evidence type="ECO:0000256" key="8">
    <source>
        <dbReference type="ARBA" id="ARBA00040394"/>
    </source>
</evidence>
<feature type="domain" description="Acyl-CoA dehydrogenase/oxidase N-terminal" evidence="14">
    <location>
        <begin position="7"/>
        <end position="118"/>
    </location>
</feature>
<dbReference type="InterPro" id="IPR036250">
    <property type="entry name" value="AcylCo_DH-like_C"/>
</dbReference>
<evidence type="ECO:0000313" key="16">
    <source>
        <dbReference type="Proteomes" id="UP000093985"/>
    </source>
</evidence>
<evidence type="ECO:0000256" key="2">
    <source>
        <dbReference type="ARBA" id="ARBA00005102"/>
    </source>
</evidence>
<dbReference type="Gene3D" id="1.10.540.10">
    <property type="entry name" value="Acyl-CoA dehydrogenase/oxidase, N-terminal domain"/>
    <property type="match status" value="1"/>
</dbReference>
<feature type="domain" description="Acyl-CoA oxidase/dehydrogenase middle" evidence="13">
    <location>
        <begin position="123"/>
        <end position="220"/>
    </location>
</feature>
<evidence type="ECO:0000256" key="7">
    <source>
        <dbReference type="ARBA" id="ARBA00037085"/>
    </source>
</evidence>
<name>A0A1A2EFB1_MYCSD</name>
<dbReference type="Gene3D" id="1.20.140.10">
    <property type="entry name" value="Butyryl-CoA Dehydrogenase, subunit A, domain 3"/>
    <property type="match status" value="1"/>
</dbReference>
<dbReference type="OrthoDB" id="8876745at2"/>
<dbReference type="InterPro" id="IPR006089">
    <property type="entry name" value="Acyl-CoA_DH_CS"/>
</dbReference>
<comment type="similarity">
    <text evidence="3 11">Belongs to the acyl-CoA dehydrogenase family.</text>
</comment>
<dbReference type="RefSeq" id="WP_064857212.1">
    <property type="nucleotide sequence ID" value="NZ_LZIM01000049.1"/>
</dbReference>
<proteinExistence type="inferred from homology"/>
<evidence type="ECO:0000256" key="10">
    <source>
        <dbReference type="ARBA" id="ARBA00052546"/>
    </source>
</evidence>
<feature type="domain" description="Acyl-CoA dehydrogenase/oxidase C-terminal" evidence="12">
    <location>
        <begin position="236"/>
        <end position="380"/>
    </location>
</feature>
<comment type="cofactor">
    <cofactor evidence="1 11">
        <name>FAD</name>
        <dbReference type="ChEBI" id="CHEBI:57692"/>
    </cofactor>
</comment>
<keyword evidence="5 11" id="KW-0274">FAD</keyword>
<evidence type="ECO:0000256" key="1">
    <source>
        <dbReference type="ARBA" id="ARBA00001974"/>
    </source>
</evidence>
<dbReference type="InterPro" id="IPR037069">
    <property type="entry name" value="AcylCoA_DH/ox_N_sf"/>
</dbReference>
<evidence type="ECO:0000256" key="11">
    <source>
        <dbReference type="RuleBase" id="RU362125"/>
    </source>
</evidence>
<evidence type="ECO:0000259" key="13">
    <source>
        <dbReference type="Pfam" id="PF02770"/>
    </source>
</evidence>
<sequence>MQRTLFTEDHEAFRALARDFVDKHVVPEYPQWEKAGRMPRAVFEHLGSLGMLGMAIPEEYGGGGADDYRYNVVLQEEAARALVTLSTVRTQLEVILPYFLHYANDEQRARWFPGLAAGTLLTAIAMTEPGTGSDLAGMRTTAVRDGDDYILNGAKTFITGGIQADLVIVVARTSTDPDNRRRGLTLLVVEDGMPGFERGRELDKMGCKVQDTAELSFADVRVPVTNRLGADGEAFSYLGHNLAQERLTVAVGSVAQSRSALAATIDYVKNRNVFGSPVASFQNTKFELAAVSTEIEAAQCMLDRAVLEHVEGELSAADAARVKLFCTEMQARVIDRCLQLFGGYGYMMEYPIARLYTDARVARIYAGTSEVMKMIIAKSLGL</sequence>
<evidence type="ECO:0000256" key="5">
    <source>
        <dbReference type="ARBA" id="ARBA00022827"/>
    </source>
</evidence>